<name>A0ABR2GSG7_9EUKA</name>
<reference evidence="12 13" key="1">
    <citation type="submission" date="2024-04" db="EMBL/GenBank/DDBJ databases">
        <title>Tritrichomonas musculus Genome.</title>
        <authorList>
            <person name="Alves-Ferreira E."/>
            <person name="Grigg M."/>
            <person name="Lorenzi H."/>
            <person name="Galac M."/>
        </authorList>
    </citation>
    <scope>NUCLEOTIDE SEQUENCE [LARGE SCALE GENOMIC DNA]</scope>
    <source>
        <strain evidence="12 13">EAF2021</strain>
    </source>
</reference>
<evidence type="ECO:0008006" key="14">
    <source>
        <dbReference type="Google" id="ProtNLM"/>
    </source>
</evidence>
<feature type="domain" description="Protein O-mannosyl-transferase C-terminal four TM" evidence="11">
    <location>
        <begin position="303"/>
        <end position="460"/>
    </location>
</feature>
<protein>
    <recommendedName>
        <fullName evidence="14">Dolichyl-phosphate-mannose--protein mannosyltransferase</fullName>
    </recommendedName>
</protein>
<dbReference type="InterPro" id="IPR027005">
    <property type="entry name" value="PMT-like"/>
</dbReference>
<feature type="transmembrane region" description="Helical" evidence="9">
    <location>
        <begin position="64"/>
        <end position="82"/>
    </location>
</feature>
<proteinExistence type="inferred from homology"/>
<evidence type="ECO:0000313" key="12">
    <source>
        <dbReference type="EMBL" id="KAK8836895.1"/>
    </source>
</evidence>
<feature type="transmembrane region" description="Helical" evidence="9">
    <location>
        <begin position="401"/>
        <end position="419"/>
    </location>
</feature>
<comment type="caution">
    <text evidence="12">The sequence shown here is derived from an EMBL/GenBank/DDBJ whole genome shotgun (WGS) entry which is preliminary data.</text>
</comment>
<organism evidence="12 13">
    <name type="scientific">Tritrichomonas musculus</name>
    <dbReference type="NCBI Taxonomy" id="1915356"/>
    <lineage>
        <taxon>Eukaryota</taxon>
        <taxon>Metamonada</taxon>
        <taxon>Parabasalia</taxon>
        <taxon>Tritrichomonadida</taxon>
        <taxon>Tritrichomonadidae</taxon>
        <taxon>Tritrichomonas</taxon>
    </lineage>
</organism>
<sequence>MLKIPLQRIETFTTTDSILILILSSFSLAIHLWMIQNPDYVCFDEVHFGNFTNFYTKSEYFFDIHPPFGKLVMFLIANFSQYKGEIDFEKLYGNQYLTPDYVILRVTPTIFSSFCSPLIYTAMRYSSFSYSSSFLSGFLVACDTSLLTEHRFILSDGMLHFFSCLFLAYFSYFTSLSPLHEHFFAHLILCGVILGLPCACKNTAWGLMLYTGFVEIIQILQIFPKINYDFFDEIVTRGSILLGSVVIVHLLSFVIHNLLLLYHGTGTSYLPQMMQKQLIDNHHLSGELWGWRASFPSTYLRVVALAVDMHAGNMGIKAFHPYQSRPQNWPLLTGNFVAFWSRFGTEVDCIGNVFVYYPAFFALLFVLFAFKKEKFHIAIRFVIGWSVSFFPFYLIPRSLYLYHYLIPLIFGCMSTGAAIDLWLKPFWRGTFCAAFCILALFGFYLWSPLSYGTPHLEDNVVFWTKNWRYGDDYHRRLSRMQK</sequence>
<evidence type="ECO:0000259" key="11">
    <source>
        <dbReference type="Pfam" id="PF16192"/>
    </source>
</evidence>
<keyword evidence="4" id="KW-0328">Glycosyltransferase</keyword>
<feature type="transmembrane region" description="Helical" evidence="9">
    <location>
        <begin position="12"/>
        <end position="35"/>
    </location>
</feature>
<feature type="transmembrane region" description="Helical" evidence="9">
    <location>
        <begin position="240"/>
        <end position="262"/>
    </location>
</feature>
<feature type="transmembrane region" description="Helical" evidence="9">
    <location>
        <begin position="377"/>
        <end position="395"/>
    </location>
</feature>
<evidence type="ECO:0000256" key="3">
    <source>
        <dbReference type="ARBA" id="ARBA00007222"/>
    </source>
</evidence>
<dbReference type="InterPro" id="IPR032421">
    <property type="entry name" value="PMT_4TMC"/>
</dbReference>
<dbReference type="PANTHER" id="PTHR10050">
    <property type="entry name" value="DOLICHYL-PHOSPHATE-MANNOSE--PROTEIN MANNOSYLTRANSFERASE"/>
    <property type="match status" value="1"/>
</dbReference>
<evidence type="ECO:0000256" key="5">
    <source>
        <dbReference type="ARBA" id="ARBA00022679"/>
    </source>
</evidence>
<dbReference type="Pfam" id="PF02366">
    <property type="entry name" value="PMT"/>
    <property type="match status" value="1"/>
</dbReference>
<evidence type="ECO:0000256" key="2">
    <source>
        <dbReference type="ARBA" id="ARBA00004922"/>
    </source>
</evidence>
<feature type="transmembrane region" description="Helical" evidence="9">
    <location>
        <begin position="426"/>
        <end position="446"/>
    </location>
</feature>
<feature type="domain" description="ArnT-like N-terminal" evidence="10">
    <location>
        <begin position="22"/>
        <end position="238"/>
    </location>
</feature>
<feature type="transmembrane region" description="Helical" evidence="9">
    <location>
        <begin position="350"/>
        <end position="370"/>
    </location>
</feature>
<dbReference type="Proteomes" id="UP001470230">
    <property type="component" value="Unassembled WGS sequence"/>
</dbReference>
<evidence type="ECO:0000256" key="6">
    <source>
        <dbReference type="ARBA" id="ARBA00022692"/>
    </source>
</evidence>
<keyword evidence="13" id="KW-1185">Reference proteome</keyword>
<gene>
    <name evidence="12" type="ORF">M9Y10_037421</name>
</gene>
<feature type="transmembrane region" description="Helical" evidence="9">
    <location>
        <begin position="183"/>
        <end position="200"/>
    </location>
</feature>
<feature type="transmembrane region" description="Helical" evidence="9">
    <location>
        <begin position="102"/>
        <end position="122"/>
    </location>
</feature>
<comment type="subcellular location">
    <subcellularLocation>
        <location evidence="1">Endomembrane system</location>
        <topology evidence="1">Multi-pass membrane protein</topology>
    </subcellularLocation>
</comment>
<keyword evidence="8 9" id="KW-0472">Membrane</keyword>
<evidence type="ECO:0000256" key="9">
    <source>
        <dbReference type="SAM" id="Phobius"/>
    </source>
</evidence>
<dbReference type="Pfam" id="PF16192">
    <property type="entry name" value="PMT_4TMC"/>
    <property type="match status" value="1"/>
</dbReference>
<comment type="pathway">
    <text evidence="2">Protein modification; protein glycosylation.</text>
</comment>
<dbReference type="PANTHER" id="PTHR10050:SF46">
    <property type="entry name" value="PROTEIN O-MANNOSYL-TRANSFERASE 2"/>
    <property type="match status" value="1"/>
</dbReference>
<evidence type="ECO:0000313" key="13">
    <source>
        <dbReference type="Proteomes" id="UP001470230"/>
    </source>
</evidence>
<feature type="transmembrane region" description="Helical" evidence="9">
    <location>
        <begin position="159"/>
        <end position="177"/>
    </location>
</feature>
<evidence type="ECO:0000256" key="7">
    <source>
        <dbReference type="ARBA" id="ARBA00022989"/>
    </source>
</evidence>
<evidence type="ECO:0000256" key="1">
    <source>
        <dbReference type="ARBA" id="ARBA00004127"/>
    </source>
</evidence>
<comment type="similarity">
    <text evidence="3">Belongs to the glycosyltransferase 39 family.</text>
</comment>
<dbReference type="InterPro" id="IPR003342">
    <property type="entry name" value="ArnT-like_N"/>
</dbReference>
<dbReference type="EMBL" id="JAPFFF010000063">
    <property type="protein sequence ID" value="KAK8836895.1"/>
    <property type="molecule type" value="Genomic_DNA"/>
</dbReference>
<evidence type="ECO:0000256" key="8">
    <source>
        <dbReference type="ARBA" id="ARBA00023136"/>
    </source>
</evidence>
<accession>A0ABR2GSG7</accession>
<evidence type="ECO:0000259" key="10">
    <source>
        <dbReference type="Pfam" id="PF02366"/>
    </source>
</evidence>
<keyword evidence="7 9" id="KW-1133">Transmembrane helix</keyword>
<keyword evidence="5" id="KW-0808">Transferase</keyword>
<evidence type="ECO:0000256" key="4">
    <source>
        <dbReference type="ARBA" id="ARBA00022676"/>
    </source>
</evidence>
<keyword evidence="6 9" id="KW-0812">Transmembrane</keyword>